<dbReference type="SUPFAM" id="SSF160631">
    <property type="entry name" value="SMI1/KNR4-like"/>
    <property type="match status" value="1"/>
</dbReference>
<dbReference type="Gene3D" id="3.40.1580.10">
    <property type="entry name" value="SMI1/KNR4-like"/>
    <property type="match status" value="1"/>
</dbReference>
<dbReference type="Pfam" id="PF09346">
    <property type="entry name" value="SMI1_KNR4"/>
    <property type="match status" value="1"/>
</dbReference>
<protein>
    <submittedName>
        <fullName evidence="2">Cell wall assembly protein</fullName>
    </submittedName>
</protein>
<dbReference type="InterPro" id="IPR011989">
    <property type="entry name" value="ARM-like"/>
</dbReference>
<name>A0A163ZLN7_9FLAO</name>
<dbReference type="InterPro" id="IPR037883">
    <property type="entry name" value="Knr4/Smi1-like_sf"/>
</dbReference>
<evidence type="ECO:0000313" key="2">
    <source>
        <dbReference type="EMBL" id="KZE82038.1"/>
    </source>
</evidence>
<evidence type="ECO:0000313" key="3">
    <source>
        <dbReference type="Proteomes" id="UP000076630"/>
    </source>
</evidence>
<gene>
    <name evidence="2" type="ORF">AV926_07875</name>
</gene>
<sequence>MNTQINRIKDKLATIKEYDKDYNVFGADSHEYTIGKVVSEQEIKDFEQTYNINLPEAYVAFLTQIGNANTSEEAYANSAAGPYYGIYPLGEGLDDLGVEDVERFTSYPCLLRSDMTEEQWIALSKSTREEGISDEVYYKRMGNLFGGLLPIGTQGCAITTCLILTGEYKERIVYLNEDYQPIFAHEDSFLDWYERWLDEIISGDLVSDNAGWFGYSIGGSSESLWESYRHTSQEAQQLTFLEGLLKKKELTSQLIEEIIQEIPKATELVKESLLTILSKNAFDKAIPFLEEQANTNLLHVLQMIHWYGKDKAYWLPLLKAKNKEVMDPETYRFYSYILVSATSDFGPLLTVGLASDNAENRGQAIYTLGQLNNKQQYVSSFINGLRDSNERVVLNTLQALSTVLDEQLLPVYKEVYQKYKESSEDNYIVTNLKHRLGELGMEIEDLN</sequence>
<dbReference type="EMBL" id="LQNU01000049">
    <property type="protein sequence ID" value="KZE82038.1"/>
    <property type="molecule type" value="Genomic_DNA"/>
</dbReference>
<dbReference type="AlphaFoldDB" id="A0A163ZLN7"/>
<dbReference type="SUPFAM" id="SSF48371">
    <property type="entry name" value="ARM repeat"/>
    <property type="match status" value="1"/>
</dbReference>
<reference evidence="2 3" key="1">
    <citation type="submission" date="2016-01" db="EMBL/GenBank/DDBJ databases">
        <title>Whole genome sequencing of Myroides marinus L41.</title>
        <authorList>
            <person name="Hong K.W."/>
        </authorList>
    </citation>
    <scope>NUCLEOTIDE SEQUENCE [LARGE SCALE GENOMIC DNA]</scope>
    <source>
        <strain evidence="2 3">L41</strain>
    </source>
</reference>
<dbReference type="InterPro" id="IPR018958">
    <property type="entry name" value="Knr4/Smi1-like_dom"/>
</dbReference>
<evidence type="ECO:0000259" key="1">
    <source>
        <dbReference type="SMART" id="SM00860"/>
    </source>
</evidence>
<dbReference type="RefSeq" id="WP_038984624.1">
    <property type="nucleotide sequence ID" value="NZ_JWJO01000004.1"/>
</dbReference>
<dbReference type="OrthoDB" id="1190024at2"/>
<accession>A0A163ZLN7</accession>
<feature type="domain" description="Knr4/Smi1-like" evidence="1">
    <location>
        <begin position="37"/>
        <end position="195"/>
    </location>
</feature>
<dbReference type="Gene3D" id="1.25.10.10">
    <property type="entry name" value="Leucine-rich Repeat Variant"/>
    <property type="match status" value="1"/>
</dbReference>
<dbReference type="SMART" id="SM00860">
    <property type="entry name" value="SMI1_KNR4"/>
    <property type="match status" value="1"/>
</dbReference>
<dbReference type="Proteomes" id="UP000076630">
    <property type="component" value="Unassembled WGS sequence"/>
</dbReference>
<organism evidence="2 3">
    <name type="scientific">Myroides marinus</name>
    <dbReference type="NCBI Taxonomy" id="703342"/>
    <lineage>
        <taxon>Bacteria</taxon>
        <taxon>Pseudomonadati</taxon>
        <taxon>Bacteroidota</taxon>
        <taxon>Flavobacteriia</taxon>
        <taxon>Flavobacteriales</taxon>
        <taxon>Flavobacteriaceae</taxon>
        <taxon>Myroides</taxon>
    </lineage>
</organism>
<proteinExistence type="predicted"/>
<keyword evidence="3" id="KW-1185">Reference proteome</keyword>
<dbReference type="InterPro" id="IPR016024">
    <property type="entry name" value="ARM-type_fold"/>
</dbReference>
<comment type="caution">
    <text evidence="2">The sequence shown here is derived from an EMBL/GenBank/DDBJ whole genome shotgun (WGS) entry which is preliminary data.</text>
</comment>